<dbReference type="InterPro" id="IPR011051">
    <property type="entry name" value="RmlC_Cupin_sf"/>
</dbReference>
<gene>
    <name evidence="9 13" type="primary">hmgA</name>
    <name evidence="13" type="ORF">NBZ79_00850</name>
</gene>
<keyword evidence="4 9" id="KW-0828">Tyrosine catabolism</keyword>
<keyword evidence="7 9" id="KW-0408">Iron</keyword>
<keyword evidence="14" id="KW-1185">Reference proteome</keyword>
<evidence type="ECO:0000256" key="4">
    <source>
        <dbReference type="ARBA" id="ARBA00022878"/>
    </source>
</evidence>
<comment type="catalytic activity">
    <reaction evidence="9">
        <text>homogentisate + O2 = 4-maleylacetoacetate + H(+)</text>
        <dbReference type="Rhea" id="RHEA:15449"/>
        <dbReference type="ChEBI" id="CHEBI:15378"/>
        <dbReference type="ChEBI" id="CHEBI:15379"/>
        <dbReference type="ChEBI" id="CHEBI:16169"/>
        <dbReference type="ChEBI" id="CHEBI:17105"/>
        <dbReference type="EC" id="1.13.11.5"/>
    </reaction>
</comment>
<dbReference type="NCBIfam" id="TIGR01015">
    <property type="entry name" value="hmgA"/>
    <property type="match status" value="1"/>
</dbReference>
<organism evidence="13 14">
    <name type="scientific">Sneathiella marina</name>
    <dbReference type="NCBI Taxonomy" id="2950108"/>
    <lineage>
        <taxon>Bacteria</taxon>
        <taxon>Pseudomonadati</taxon>
        <taxon>Pseudomonadota</taxon>
        <taxon>Alphaproteobacteria</taxon>
        <taxon>Sneathiellales</taxon>
        <taxon>Sneathiellaceae</taxon>
        <taxon>Sneathiella</taxon>
    </lineage>
</organism>
<dbReference type="Pfam" id="PF20510">
    <property type="entry name" value="HgmA_N"/>
    <property type="match status" value="1"/>
</dbReference>
<sequence length="436" mass="48322">MKLSYMSGFGNEMESEALPDALPKGQNSPQNCAYGLYAEQISGTAFTAPRATNARSWLYRMRPSVRHTAHFSPVSYPNWLSPPSTGDHDLPIGQFRWNPVPLPSTKTTFLNGVKTMTTAGDVRSQSGMASHTYAFNDSMTDDYFFNADGEMLIVPEQGRLEIQTELGILEVEPGEISILPRGIMFKMGCVDGAARGYICENYGARFTLPERGPIGANGLANPRDFLSPVAAYEEKDTPCSVQVKWGGKFYQTDIGHSPLDVVAWHGNFAPVKYDLRLFCAVGAILFDHPDPSIFTVLTAPSNEPGTANVDFAIFPARWMVAENTFRPPWYHRNIMSEFMGLIYGQYDAKEEGFVPGGMSLHNMMLPHGPDAEGFLKATTADLTPQKLENTLAFMFETRLPQQITAFAANLETLQPDYIDCWSGLEKRFDGTKEGKK</sequence>
<evidence type="ECO:0000259" key="12">
    <source>
        <dbReference type="Pfam" id="PF20510"/>
    </source>
</evidence>
<evidence type="ECO:0000313" key="14">
    <source>
        <dbReference type="Proteomes" id="UP001056291"/>
    </source>
</evidence>
<name>A0ABY4W3N6_9PROT</name>
<protein>
    <recommendedName>
        <fullName evidence="9 10">Homogentisate 1,2-dioxygenase</fullName>
        <shortName evidence="9">HGDO</shortName>
        <ecNumber evidence="9 10">1.13.11.5</ecNumber>
    </recommendedName>
    <alternativeName>
        <fullName evidence="9">Homogentisate oxygenase</fullName>
    </alternativeName>
    <alternativeName>
        <fullName evidence="9">Homogentisic acid oxidase</fullName>
    </alternativeName>
    <alternativeName>
        <fullName evidence="9">Homogentisicase</fullName>
    </alternativeName>
</protein>
<evidence type="ECO:0000256" key="7">
    <source>
        <dbReference type="ARBA" id="ARBA00023004"/>
    </source>
</evidence>
<comment type="pathway">
    <text evidence="9">Amino-acid degradation; L-phenylalanine degradation; acetoacetate and fumarate from L-phenylalanine: step 4/6.</text>
</comment>
<evidence type="ECO:0000256" key="3">
    <source>
        <dbReference type="ARBA" id="ARBA00022723"/>
    </source>
</evidence>
<reference evidence="13" key="1">
    <citation type="submission" date="2022-06" db="EMBL/GenBank/DDBJ databases">
        <title>Sneathiella actinostolidae sp. nov., isolated from a sea anemonein the Western Pacific Ocean.</title>
        <authorList>
            <person name="Wei M.J."/>
        </authorList>
    </citation>
    <scope>NUCLEOTIDE SEQUENCE</scope>
    <source>
        <strain evidence="13">PHK-P5</strain>
    </source>
</reference>
<evidence type="ECO:0000256" key="5">
    <source>
        <dbReference type="ARBA" id="ARBA00022964"/>
    </source>
</evidence>
<dbReference type="EMBL" id="CP098747">
    <property type="protein sequence ID" value="USG61524.1"/>
    <property type="molecule type" value="Genomic_DNA"/>
</dbReference>
<dbReference type="PANTHER" id="PTHR11056:SF0">
    <property type="entry name" value="HOMOGENTISATE 1,2-DIOXYGENASE"/>
    <property type="match status" value="1"/>
</dbReference>
<dbReference type="Proteomes" id="UP001056291">
    <property type="component" value="Chromosome"/>
</dbReference>
<dbReference type="RefSeq" id="WP_251934600.1">
    <property type="nucleotide sequence ID" value="NZ_CP098747.1"/>
</dbReference>
<evidence type="ECO:0000256" key="1">
    <source>
        <dbReference type="ARBA" id="ARBA00001962"/>
    </source>
</evidence>
<dbReference type="HAMAP" id="MF_00334">
    <property type="entry name" value="Homogentis_dioxygen"/>
    <property type="match status" value="1"/>
</dbReference>
<evidence type="ECO:0000256" key="6">
    <source>
        <dbReference type="ARBA" id="ARBA00023002"/>
    </source>
</evidence>
<dbReference type="SUPFAM" id="SSF51182">
    <property type="entry name" value="RmlC-like cupins"/>
    <property type="match status" value="1"/>
</dbReference>
<accession>A0ABY4W3N6</accession>
<feature type="binding site" evidence="9">
    <location>
        <position position="367"/>
    </location>
    <ligand>
        <name>homogentisate</name>
        <dbReference type="ChEBI" id="CHEBI:16169"/>
    </ligand>
</feature>
<evidence type="ECO:0000259" key="11">
    <source>
        <dbReference type="Pfam" id="PF04209"/>
    </source>
</evidence>
<evidence type="ECO:0000256" key="10">
    <source>
        <dbReference type="NCBIfam" id="TIGR01015"/>
    </source>
</evidence>
<feature type="domain" description="Homogentisate 1,2-dioxygenase C-terminal" evidence="11">
    <location>
        <begin position="277"/>
        <end position="428"/>
    </location>
</feature>
<dbReference type="InterPro" id="IPR022950">
    <property type="entry name" value="Homogentis_dOase_bac"/>
</dbReference>
<keyword evidence="5 9" id="KW-0223">Dioxygenase</keyword>
<comment type="caution">
    <text evidence="9">Lacks conserved residue(s) required for the propagation of feature annotation.</text>
</comment>
<dbReference type="CDD" id="cd07000">
    <property type="entry name" value="cupin_HGO_N"/>
    <property type="match status" value="1"/>
</dbReference>
<evidence type="ECO:0000256" key="8">
    <source>
        <dbReference type="ARBA" id="ARBA00023232"/>
    </source>
</evidence>
<comment type="similarity">
    <text evidence="2 9">Belongs to the homogentisate dioxygenase family.</text>
</comment>
<comment type="cofactor">
    <cofactor evidence="1 9">
        <name>Fe cation</name>
        <dbReference type="ChEBI" id="CHEBI:24875"/>
    </cofactor>
</comment>
<comment type="subunit">
    <text evidence="9">Hexamer; dimer of trimers.</text>
</comment>
<keyword evidence="3 9" id="KW-0479">Metal-binding</keyword>
<dbReference type="InterPro" id="IPR014710">
    <property type="entry name" value="RmlC-like_jellyroll"/>
</dbReference>
<dbReference type="InterPro" id="IPR005708">
    <property type="entry name" value="Homogentis_dOase"/>
</dbReference>
<dbReference type="Gene3D" id="2.60.120.10">
    <property type="entry name" value="Jelly Rolls"/>
    <property type="match status" value="1"/>
</dbReference>
<comment type="function">
    <text evidence="9">Involved in the catabolism of homogentisate (2,5-dihydroxyphenylacetate or 2,5-OH-PhAc), a central intermediate in the degradation of phenylalanine and tyrosine. Catalyzes the oxidative ring cleavage of the aromatic ring of homogentisate to yield maleylacetoacetate.</text>
</comment>
<dbReference type="InterPro" id="IPR046451">
    <property type="entry name" value="HgmA_C"/>
</dbReference>
<keyword evidence="8 9" id="KW-0585">Phenylalanine catabolism</keyword>
<evidence type="ECO:0000256" key="2">
    <source>
        <dbReference type="ARBA" id="ARBA00007757"/>
    </source>
</evidence>
<dbReference type="GO" id="GO:0004411">
    <property type="term" value="F:homogentisate 1,2-dioxygenase activity"/>
    <property type="evidence" value="ECO:0007669"/>
    <property type="project" value="UniProtKB-EC"/>
</dbReference>
<evidence type="ECO:0000313" key="13">
    <source>
        <dbReference type="EMBL" id="USG61524.1"/>
    </source>
</evidence>
<dbReference type="EC" id="1.13.11.5" evidence="9 10"/>
<evidence type="ECO:0000256" key="9">
    <source>
        <dbReference type="HAMAP-Rule" id="MF_00334"/>
    </source>
</evidence>
<dbReference type="Pfam" id="PF04209">
    <property type="entry name" value="HgmA_C"/>
    <property type="match status" value="1"/>
</dbReference>
<proteinExistence type="inferred from homology"/>
<feature type="active site" description="Proton acceptor" evidence="9">
    <location>
        <position position="288"/>
    </location>
</feature>
<keyword evidence="6 9" id="KW-0560">Oxidoreductase</keyword>
<dbReference type="PANTHER" id="PTHR11056">
    <property type="entry name" value="HOMOGENTISATE 1,2-DIOXYGENASE"/>
    <property type="match status" value="1"/>
</dbReference>
<feature type="domain" description="Homogentisate 1,2-dioxygenase N-terminal" evidence="12">
    <location>
        <begin position="5"/>
        <end position="275"/>
    </location>
</feature>
<dbReference type="InterPro" id="IPR046452">
    <property type="entry name" value="HgmA_N"/>
</dbReference>